<reference evidence="2" key="1">
    <citation type="submission" date="2011-05" db="EMBL/GenBank/DDBJ databases">
        <authorList>
            <person name="Richards S.R."/>
            <person name="Qu J."/>
            <person name="Jiang H."/>
            <person name="Jhangiani S.N."/>
            <person name="Agravi P."/>
            <person name="Goodspeed R."/>
            <person name="Gross S."/>
            <person name="Mandapat C."/>
            <person name="Jackson L."/>
            <person name="Mathew T."/>
            <person name="Pu L."/>
            <person name="Thornton R."/>
            <person name="Saada N."/>
            <person name="Wilczek-Boney K.B."/>
            <person name="Lee S."/>
            <person name="Kovar C."/>
            <person name="Wu Y."/>
            <person name="Scherer S.E."/>
            <person name="Worley K.C."/>
            <person name="Muzny D.M."/>
            <person name="Gibbs R."/>
        </authorList>
    </citation>
    <scope>NUCLEOTIDE SEQUENCE</scope>
    <source>
        <strain evidence="2">Brora</strain>
    </source>
</reference>
<dbReference type="EMBL" id="JH431958">
    <property type="status" value="NOT_ANNOTATED_CDS"/>
    <property type="molecule type" value="Genomic_DNA"/>
</dbReference>
<evidence type="ECO:0000313" key="1">
    <source>
        <dbReference type="EnsemblMetazoa" id="SMAR010085-PA"/>
    </source>
</evidence>
<sequence>MAVLEHKLPQFFSGMTHMLYNELVVPKMNKNLERPRDVSEDLQNELRANLTMEYELYDYAKQRLLNQFAQIQSSIKSIENRN</sequence>
<organism evidence="1 2">
    <name type="scientific">Strigamia maritima</name>
    <name type="common">European centipede</name>
    <name type="synonym">Geophilus maritimus</name>
    <dbReference type="NCBI Taxonomy" id="126957"/>
    <lineage>
        <taxon>Eukaryota</taxon>
        <taxon>Metazoa</taxon>
        <taxon>Ecdysozoa</taxon>
        <taxon>Arthropoda</taxon>
        <taxon>Myriapoda</taxon>
        <taxon>Chilopoda</taxon>
        <taxon>Pleurostigmophora</taxon>
        <taxon>Geophilomorpha</taxon>
        <taxon>Linotaeniidae</taxon>
        <taxon>Strigamia</taxon>
    </lineage>
</organism>
<protein>
    <submittedName>
        <fullName evidence="1">Uncharacterized protein</fullName>
    </submittedName>
</protein>
<dbReference type="Proteomes" id="UP000014500">
    <property type="component" value="Unassembled WGS sequence"/>
</dbReference>
<accession>T1J8P9</accession>
<dbReference type="EnsemblMetazoa" id="SMAR010085-RA">
    <property type="protein sequence ID" value="SMAR010085-PA"/>
    <property type="gene ID" value="SMAR010085"/>
</dbReference>
<dbReference type="AlphaFoldDB" id="T1J8P9"/>
<evidence type="ECO:0000313" key="2">
    <source>
        <dbReference type="Proteomes" id="UP000014500"/>
    </source>
</evidence>
<dbReference type="HOGENOM" id="CLU_2561183_0_0_1"/>
<reference evidence="1" key="2">
    <citation type="submission" date="2015-02" db="UniProtKB">
        <authorList>
            <consortium name="EnsemblMetazoa"/>
        </authorList>
    </citation>
    <scope>IDENTIFICATION</scope>
</reference>
<dbReference type="Gene3D" id="3.40.50.300">
    <property type="entry name" value="P-loop containing nucleotide triphosphate hydrolases"/>
    <property type="match status" value="1"/>
</dbReference>
<proteinExistence type="predicted"/>
<keyword evidence="2" id="KW-1185">Reference proteome</keyword>
<name>T1J8P9_STRMM</name>
<dbReference type="InterPro" id="IPR027417">
    <property type="entry name" value="P-loop_NTPase"/>
</dbReference>